<evidence type="ECO:0000256" key="5">
    <source>
        <dbReference type="ARBA" id="ARBA00023163"/>
    </source>
</evidence>
<feature type="non-terminal residue" evidence="7">
    <location>
        <position position="267"/>
    </location>
</feature>
<gene>
    <name evidence="7" type="ORF">METZ01_LOCUS45234</name>
</gene>
<sequence length="267" mass="30114">MNLLIADDSPEFMESLKEFLENSGHTVFCASDGEQALQIFGNHKIDGVFCTLTLPKLGGLELLKEVKSANSNRPFVMLCPQNDSEGAINALQLGACDYLIKSIQTADLQRTLDRVVSLHEGFNFSNSEMDHSVQETRTLEIDNDFEGVNGIVAFMTQDLPSYGILEQDQLFYMNMLLKEALENAIFHGNLELNSETRLENPNLFYETAGKKREIDPYKNRKVIVHYDINRNSAKYVVRDEGKGFAHSNLFDSEDPENLPRIKGRGLV</sequence>
<dbReference type="GO" id="GO:0000976">
    <property type="term" value="F:transcription cis-regulatory region binding"/>
    <property type="evidence" value="ECO:0007669"/>
    <property type="project" value="TreeGrafter"/>
</dbReference>
<dbReference type="InterPro" id="IPR001789">
    <property type="entry name" value="Sig_transdc_resp-reg_receiver"/>
</dbReference>
<proteinExistence type="predicted"/>
<keyword evidence="5" id="KW-0804">Transcription</keyword>
<keyword evidence="1" id="KW-0597">Phosphoprotein</keyword>
<reference evidence="7" key="1">
    <citation type="submission" date="2018-05" db="EMBL/GenBank/DDBJ databases">
        <authorList>
            <person name="Lanie J.A."/>
            <person name="Ng W.-L."/>
            <person name="Kazmierczak K.M."/>
            <person name="Andrzejewski T.M."/>
            <person name="Davidsen T.M."/>
            <person name="Wayne K.J."/>
            <person name="Tettelin H."/>
            <person name="Glass J.I."/>
            <person name="Rusch D."/>
            <person name="Podicherti R."/>
            <person name="Tsui H.-C.T."/>
            <person name="Winkler M.E."/>
        </authorList>
    </citation>
    <scope>NUCLEOTIDE SEQUENCE</scope>
</reference>
<feature type="domain" description="Response regulatory" evidence="6">
    <location>
        <begin position="2"/>
        <end position="116"/>
    </location>
</feature>
<organism evidence="7">
    <name type="scientific">marine metagenome</name>
    <dbReference type="NCBI Taxonomy" id="408172"/>
    <lineage>
        <taxon>unclassified sequences</taxon>
        <taxon>metagenomes</taxon>
        <taxon>ecological metagenomes</taxon>
    </lineage>
</organism>
<evidence type="ECO:0000256" key="4">
    <source>
        <dbReference type="ARBA" id="ARBA00023125"/>
    </source>
</evidence>
<dbReference type="SMART" id="SM00448">
    <property type="entry name" value="REC"/>
    <property type="match status" value="1"/>
</dbReference>
<dbReference type="PANTHER" id="PTHR48111:SF1">
    <property type="entry name" value="TWO-COMPONENT RESPONSE REGULATOR ORR33"/>
    <property type="match status" value="1"/>
</dbReference>
<keyword evidence="2" id="KW-0902">Two-component regulatory system</keyword>
<dbReference type="GO" id="GO:0005829">
    <property type="term" value="C:cytosol"/>
    <property type="evidence" value="ECO:0007669"/>
    <property type="project" value="TreeGrafter"/>
</dbReference>
<keyword evidence="4" id="KW-0238">DNA-binding</keyword>
<dbReference type="InterPro" id="IPR039420">
    <property type="entry name" value="WalR-like"/>
</dbReference>
<evidence type="ECO:0000256" key="1">
    <source>
        <dbReference type="ARBA" id="ARBA00022553"/>
    </source>
</evidence>
<dbReference type="GO" id="GO:0032993">
    <property type="term" value="C:protein-DNA complex"/>
    <property type="evidence" value="ECO:0007669"/>
    <property type="project" value="TreeGrafter"/>
</dbReference>
<dbReference type="PANTHER" id="PTHR48111">
    <property type="entry name" value="REGULATOR OF RPOS"/>
    <property type="match status" value="1"/>
</dbReference>
<keyword evidence="3" id="KW-0805">Transcription regulation</keyword>
<dbReference type="EMBL" id="UINC01002054">
    <property type="protein sequence ID" value="SUZ92380.1"/>
    <property type="molecule type" value="Genomic_DNA"/>
</dbReference>
<dbReference type="Gene3D" id="3.40.50.2300">
    <property type="match status" value="1"/>
</dbReference>
<evidence type="ECO:0000259" key="6">
    <source>
        <dbReference type="PROSITE" id="PS50110"/>
    </source>
</evidence>
<dbReference type="GO" id="GO:0006355">
    <property type="term" value="P:regulation of DNA-templated transcription"/>
    <property type="evidence" value="ECO:0007669"/>
    <property type="project" value="TreeGrafter"/>
</dbReference>
<dbReference type="SUPFAM" id="SSF52172">
    <property type="entry name" value="CheY-like"/>
    <property type="match status" value="1"/>
</dbReference>
<accession>A0A381RKL0</accession>
<evidence type="ECO:0000313" key="7">
    <source>
        <dbReference type="EMBL" id="SUZ92380.1"/>
    </source>
</evidence>
<evidence type="ECO:0000256" key="3">
    <source>
        <dbReference type="ARBA" id="ARBA00023015"/>
    </source>
</evidence>
<dbReference type="PROSITE" id="PS50110">
    <property type="entry name" value="RESPONSE_REGULATORY"/>
    <property type="match status" value="1"/>
</dbReference>
<dbReference type="Pfam" id="PF00072">
    <property type="entry name" value="Response_reg"/>
    <property type="match status" value="1"/>
</dbReference>
<name>A0A381RKL0_9ZZZZ</name>
<protein>
    <recommendedName>
        <fullName evidence="6">Response regulatory domain-containing protein</fullName>
    </recommendedName>
</protein>
<dbReference type="GO" id="GO:0000156">
    <property type="term" value="F:phosphorelay response regulator activity"/>
    <property type="evidence" value="ECO:0007669"/>
    <property type="project" value="TreeGrafter"/>
</dbReference>
<dbReference type="InterPro" id="IPR011006">
    <property type="entry name" value="CheY-like_superfamily"/>
</dbReference>
<dbReference type="AlphaFoldDB" id="A0A381RKL0"/>
<evidence type="ECO:0000256" key="2">
    <source>
        <dbReference type="ARBA" id="ARBA00023012"/>
    </source>
</evidence>